<evidence type="ECO:0000256" key="2">
    <source>
        <dbReference type="ARBA" id="ARBA00022475"/>
    </source>
</evidence>
<organism evidence="15 16">
    <name type="scientific">Allofournierella massiliensis</name>
    <dbReference type="NCBI Taxonomy" id="1650663"/>
    <lineage>
        <taxon>Bacteria</taxon>
        <taxon>Bacillati</taxon>
        <taxon>Bacillota</taxon>
        <taxon>Clostridia</taxon>
        <taxon>Eubacteriales</taxon>
        <taxon>Oscillospiraceae</taxon>
        <taxon>Allofournierella</taxon>
    </lineage>
</organism>
<evidence type="ECO:0000313" key="15">
    <source>
        <dbReference type="EMBL" id="TCL47990.1"/>
    </source>
</evidence>
<dbReference type="SMART" id="SM00155">
    <property type="entry name" value="PLDc"/>
    <property type="match status" value="2"/>
</dbReference>
<dbReference type="AlphaFoldDB" id="A0A4R1QKK7"/>
<dbReference type="GO" id="GO:0005886">
    <property type="term" value="C:plasma membrane"/>
    <property type="evidence" value="ECO:0007669"/>
    <property type="project" value="UniProtKB-SubCell"/>
</dbReference>
<dbReference type="InterPro" id="IPR022924">
    <property type="entry name" value="Cardiolipin_synthase"/>
</dbReference>
<dbReference type="InterPro" id="IPR001736">
    <property type="entry name" value="PLipase_D/transphosphatidylase"/>
</dbReference>
<dbReference type="Pfam" id="PF13091">
    <property type="entry name" value="PLDc_2"/>
    <property type="match status" value="2"/>
</dbReference>
<dbReference type="STRING" id="1650663.GCA_001486665_01197"/>
<evidence type="ECO:0000256" key="7">
    <source>
        <dbReference type="ARBA" id="ARBA00022989"/>
    </source>
</evidence>
<keyword evidence="4" id="KW-0808">Transferase</keyword>
<evidence type="ECO:0000256" key="4">
    <source>
        <dbReference type="ARBA" id="ARBA00022679"/>
    </source>
</evidence>
<keyword evidence="9 13" id="KW-0472">Membrane</keyword>
<dbReference type="PANTHER" id="PTHR21248:SF22">
    <property type="entry name" value="PHOSPHOLIPASE D"/>
    <property type="match status" value="1"/>
</dbReference>
<keyword evidence="8" id="KW-0443">Lipid metabolism</keyword>
<evidence type="ECO:0000259" key="14">
    <source>
        <dbReference type="PROSITE" id="PS50035"/>
    </source>
</evidence>
<dbReference type="OrthoDB" id="9762009at2"/>
<evidence type="ECO:0000256" key="9">
    <source>
        <dbReference type="ARBA" id="ARBA00023136"/>
    </source>
</evidence>
<dbReference type="PANTHER" id="PTHR21248">
    <property type="entry name" value="CARDIOLIPIN SYNTHASE"/>
    <property type="match status" value="1"/>
</dbReference>
<proteinExistence type="predicted"/>
<protein>
    <recommendedName>
        <fullName evidence="12">Cardiolipin synthase</fullName>
        <ecNumber evidence="12">2.7.8.-</ecNumber>
    </recommendedName>
</protein>
<comment type="subcellular location">
    <subcellularLocation>
        <location evidence="1">Cell membrane</location>
        <topology evidence="1">Multi-pass membrane protein</topology>
    </subcellularLocation>
</comment>
<evidence type="ECO:0000256" key="10">
    <source>
        <dbReference type="ARBA" id="ARBA00023209"/>
    </source>
</evidence>
<dbReference type="CDD" id="cd09154">
    <property type="entry name" value="PLDc_SMU_988_like_1"/>
    <property type="match status" value="1"/>
</dbReference>
<keyword evidence="2" id="KW-1003">Cell membrane</keyword>
<dbReference type="GO" id="GO:0032049">
    <property type="term" value="P:cardiolipin biosynthetic process"/>
    <property type="evidence" value="ECO:0007669"/>
    <property type="project" value="UniProtKB-UniRule"/>
</dbReference>
<dbReference type="Gene3D" id="3.30.870.10">
    <property type="entry name" value="Endonuclease Chain A"/>
    <property type="match status" value="2"/>
</dbReference>
<gene>
    <name evidence="15" type="ORF">EDD77_1601</name>
</gene>
<evidence type="ECO:0000256" key="13">
    <source>
        <dbReference type="SAM" id="Phobius"/>
    </source>
</evidence>
<keyword evidence="11" id="KW-1208">Phospholipid metabolism</keyword>
<sequence>MEMKKVHKARKKLGRGLLSRSFFFAVLLLLQITLVVGIALGLGRFFPYFYLFLMLLSALAVLTLLDKDKVNPVYKIMWLILILVMPPTGTLFYLFWGHRNTGNSHARRLEAITERGTKSLPQDPEPMRRLRVKDKNLARSATYLSRCAGAPLYGDTQSEYYAWGQDFFPRFLEELKGAKHFIFMEYFIIKPGYMWDTTLEILTQKAAEGVDVRLLFDAFGCMFTLPEKYDEYLRRKGIKCYPFAPPRLSGRISDYTMLNHRDHRKITVIDGNVGFTGGLNFSDEYINRKKRFGIWKDTGLMLKGSGVQSLTALFLEMWDFTTGSVSNPKDYAPTLRYTARGFVQSYGDSPLDEENVAENAYFNVLQQATNYVYIATPYLVVDNEMITTLTLIAKSGVDVRIITPGIPDKWYVYWVTQSYYRVLLEAGVRIFEYTPGFIHAKMYVSDDKTAIVGSANMDYRSLYLHFENCCAFYGGQMVQDVRADLEECMSVSNEVFLEDTYKTPLPKRVAQLVLRLFAPLL</sequence>
<keyword evidence="5 13" id="KW-0812">Transmembrane</keyword>
<dbReference type="NCBIfam" id="TIGR04265">
    <property type="entry name" value="bac_cardiolipin"/>
    <property type="match status" value="1"/>
</dbReference>
<evidence type="ECO:0000256" key="12">
    <source>
        <dbReference type="NCBIfam" id="TIGR04265"/>
    </source>
</evidence>
<evidence type="ECO:0000256" key="11">
    <source>
        <dbReference type="ARBA" id="ARBA00023264"/>
    </source>
</evidence>
<dbReference type="InterPro" id="IPR025202">
    <property type="entry name" value="PLD-like_dom"/>
</dbReference>
<dbReference type="SUPFAM" id="SSF56024">
    <property type="entry name" value="Phospholipase D/nuclease"/>
    <property type="match status" value="2"/>
</dbReference>
<evidence type="ECO:0000256" key="8">
    <source>
        <dbReference type="ARBA" id="ARBA00023098"/>
    </source>
</evidence>
<dbReference type="Pfam" id="PF13396">
    <property type="entry name" value="PLDc_N"/>
    <property type="match status" value="1"/>
</dbReference>
<dbReference type="Proteomes" id="UP000295184">
    <property type="component" value="Unassembled WGS sequence"/>
</dbReference>
<dbReference type="InterPro" id="IPR027379">
    <property type="entry name" value="CLS_N"/>
</dbReference>
<keyword evidence="7 13" id="KW-1133">Transmembrane helix</keyword>
<feature type="transmembrane region" description="Helical" evidence="13">
    <location>
        <begin position="77"/>
        <end position="96"/>
    </location>
</feature>
<name>A0A4R1QKK7_9FIRM</name>
<feature type="domain" description="PLD phosphodiesterase" evidence="14">
    <location>
        <begin position="258"/>
        <end position="285"/>
    </location>
</feature>
<feature type="transmembrane region" description="Helical" evidence="13">
    <location>
        <begin position="48"/>
        <end position="65"/>
    </location>
</feature>
<dbReference type="GO" id="GO:0008808">
    <property type="term" value="F:cardiolipin synthase activity"/>
    <property type="evidence" value="ECO:0007669"/>
    <property type="project" value="UniProtKB-UniRule"/>
</dbReference>
<dbReference type="RefSeq" id="WP_058963671.1">
    <property type="nucleotide sequence ID" value="NZ_CABKVM010000015.1"/>
</dbReference>
<keyword evidence="6" id="KW-0677">Repeat</keyword>
<comment type="caution">
    <text evidence="15">The sequence shown here is derived from an EMBL/GenBank/DDBJ whole genome shotgun (WGS) entry which is preliminary data.</text>
</comment>
<reference evidence="15 16" key="1">
    <citation type="submission" date="2019-03" db="EMBL/GenBank/DDBJ databases">
        <title>Genomic Encyclopedia of Type Strains, Phase IV (KMG-IV): sequencing the most valuable type-strain genomes for metagenomic binning, comparative biology and taxonomic classification.</title>
        <authorList>
            <person name="Goeker M."/>
        </authorList>
    </citation>
    <scope>NUCLEOTIDE SEQUENCE [LARGE SCALE GENOMIC DNA]</scope>
    <source>
        <strain evidence="15 16">DSM 100451</strain>
    </source>
</reference>
<evidence type="ECO:0000256" key="1">
    <source>
        <dbReference type="ARBA" id="ARBA00004651"/>
    </source>
</evidence>
<evidence type="ECO:0000256" key="5">
    <source>
        <dbReference type="ARBA" id="ARBA00022692"/>
    </source>
</evidence>
<dbReference type="EC" id="2.7.8.-" evidence="12"/>
<keyword evidence="3" id="KW-0444">Lipid biosynthesis</keyword>
<accession>A0A4R1QKK7</accession>
<evidence type="ECO:0000313" key="16">
    <source>
        <dbReference type="Proteomes" id="UP000295184"/>
    </source>
</evidence>
<dbReference type="CDD" id="cd09160">
    <property type="entry name" value="PLDc_SMU_988_like_2"/>
    <property type="match status" value="1"/>
</dbReference>
<feature type="domain" description="PLD phosphodiesterase" evidence="14">
    <location>
        <begin position="434"/>
        <end position="461"/>
    </location>
</feature>
<keyword evidence="10" id="KW-0594">Phospholipid biosynthesis</keyword>
<dbReference type="GeneID" id="97382352"/>
<evidence type="ECO:0000256" key="6">
    <source>
        <dbReference type="ARBA" id="ARBA00022737"/>
    </source>
</evidence>
<feature type="transmembrane region" description="Helical" evidence="13">
    <location>
        <begin position="21"/>
        <end position="42"/>
    </location>
</feature>
<dbReference type="EMBL" id="SLUM01000060">
    <property type="protein sequence ID" value="TCL47990.1"/>
    <property type="molecule type" value="Genomic_DNA"/>
</dbReference>
<dbReference type="PROSITE" id="PS50035">
    <property type="entry name" value="PLD"/>
    <property type="match status" value="2"/>
</dbReference>
<evidence type="ECO:0000256" key="3">
    <source>
        <dbReference type="ARBA" id="ARBA00022516"/>
    </source>
</evidence>